<keyword evidence="2" id="KW-1015">Disulfide bond</keyword>
<sequence length="215" mass="23742">MPEEASETEALQGGEMQHPHSYHPHHLLPGDDETVRKDLHKSTSPTGDQFNGLQALSQRREVVLSAAVATTTTPQPVPYQPETEPISLHSYDPDQEYISPSLYNPNLGPVYITDDDRHDHDNLKVNCMLGEWGPWSPCTPSCGPEALQQRSRLIVVEARNGGISCGDTTQRRYCTLPPCPRPRPAPLYRLAAERNCTSLTRGSHQNGSAGLFVPL</sequence>
<comment type="caution">
    <text evidence="6">The sequence shown here is derived from an EMBL/GenBank/DDBJ whole genome shotgun (WGS) entry which is preliminary data.</text>
</comment>
<evidence type="ECO:0000256" key="1">
    <source>
        <dbReference type="ARBA" id="ARBA00022729"/>
    </source>
</evidence>
<evidence type="ECO:0000313" key="7">
    <source>
        <dbReference type="Proteomes" id="UP000770661"/>
    </source>
</evidence>
<reference evidence="6" key="1">
    <citation type="submission" date="2020-07" db="EMBL/GenBank/DDBJ databases">
        <title>The High-quality genome of the commercially important snow crab, Chionoecetes opilio.</title>
        <authorList>
            <person name="Jeong J.-H."/>
            <person name="Ryu S."/>
        </authorList>
    </citation>
    <scope>NUCLEOTIDE SEQUENCE</scope>
    <source>
        <strain evidence="6">MADBK_172401_WGS</strain>
        <tissue evidence="6">Digestive gland</tissue>
    </source>
</reference>
<evidence type="ECO:0000313" key="6">
    <source>
        <dbReference type="EMBL" id="KAG0718667.1"/>
    </source>
</evidence>
<dbReference type="Proteomes" id="UP000770661">
    <property type="component" value="Unassembled WGS sequence"/>
</dbReference>
<dbReference type="InterPro" id="IPR000884">
    <property type="entry name" value="TSP1_rpt"/>
</dbReference>
<name>A0A8J5CSY4_CHIOP</name>
<dbReference type="InterPro" id="IPR051418">
    <property type="entry name" value="Spondin/Thrombospondin_T1"/>
</dbReference>
<dbReference type="SUPFAM" id="SSF82895">
    <property type="entry name" value="TSP-1 type 1 repeat"/>
    <property type="match status" value="1"/>
</dbReference>
<evidence type="ECO:0000256" key="3">
    <source>
        <dbReference type="ARBA" id="ARBA00023180"/>
    </source>
</evidence>
<dbReference type="InterPro" id="IPR036383">
    <property type="entry name" value="TSP1_rpt_sf"/>
</dbReference>
<evidence type="ECO:0000256" key="2">
    <source>
        <dbReference type="ARBA" id="ARBA00023157"/>
    </source>
</evidence>
<dbReference type="PANTHER" id="PTHR11311:SF16">
    <property type="entry name" value="SPONDIN-1"/>
    <property type="match status" value="1"/>
</dbReference>
<dbReference type="OrthoDB" id="347314at2759"/>
<feature type="compositionally biased region" description="Polar residues" evidence="4">
    <location>
        <begin position="42"/>
        <end position="53"/>
    </location>
</feature>
<keyword evidence="3" id="KW-0325">Glycoprotein</keyword>
<evidence type="ECO:0000259" key="5">
    <source>
        <dbReference type="Pfam" id="PF19028"/>
    </source>
</evidence>
<dbReference type="PANTHER" id="PTHR11311">
    <property type="entry name" value="SPONDIN"/>
    <property type="match status" value="1"/>
</dbReference>
<gene>
    <name evidence="6" type="primary">spon1</name>
    <name evidence="6" type="ORF">GWK47_051978</name>
</gene>
<keyword evidence="7" id="KW-1185">Reference proteome</keyword>
<dbReference type="GO" id="GO:0007155">
    <property type="term" value="P:cell adhesion"/>
    <property type="evidence" value="ECO:0007669"/>
    <property type="project" value="TreeGrafter"/>
</dbReference>
<dbReference type="InterPro" id="IPR044004">
    <property type="entry name" value="TSP1_spondin_dom"/>
</dbReference>
<feature type="domain" description="Spondin-like TSP1" evidence="5">
    <location>
        <begin position="127"/>
        <end position="179"/>
    </location>
</feature>
<accession>A0A8J5CSY4</accession>
<dbReference type="Pfam" id="PF19028">
    <property type="entry name" value="TSP1_spondin"/>
    <property type="match status" value="1"/>
</dbReference>
<keyword evidence="1" id="KW-0732">Signal</keyword>
<dbReference type="SMART" id="SM00209">
    <property type="entry name" value="TSP1"/>
    <property type="match status" value="1"/>
</dbReference>
<evidence type="ECO:0000256" key="4">
    <source>
        <dbReference type="SAM" id="MobiDB-lite"/>
    </source>
</evidence>
<dbReference type="GO" id="GO:0031012">
    <property type="term" value="C:extracellular matrix"/>
    <property type="evidence" value="ECO:0007669"/>
    <property type="project" value="TreeGrafter"/>
</dbReference>
<protein>
    <submittedName>
        <fullName evidence="6">Spondin-1</fullName>
    </submittedName>
</protein>
<proteinExistence type="predicted"/>
<dbReference type="EMBL" id="JACEEZ010015691">
    <property type="protein sequence ID" value="KAG0718667.1"/>
    <property type="molecule type" value="Genomic_DNA"/>
</dbReference>
<feature type="region of interest" description="Disordered" evidence="4">
    <location>
        <begin position="1"/>
        <end position="53"/>
    </location>
</feature>
<organism evidence="6 7">
    <name type="scientific">Chionoecetes opilio</name>
    <name type="common">Atlantic snow crab</name>
    <name type="synonym">Cancer opilio</name>
    <dbReference type="NCBI Taxonomy" id="41210"/>
    <lineage>
        <taxon>Eukaryota</taxon>
        <taxon>Metazoa</taxon>
        <taxon>Ecdysozoa</taxon>
        <taxon>Arthropoda</taxon>
        <taxon>Crustacea</taxon>
        <taxon>Multicrustacea</taxon>
        <taxon>Malacostraca</taxon>
        <taxon>Eumalacostraca</taxon>
        <taxon>Eucarida</taxon>
        <taxon>Decapoda</taxon>
        <taxon>Pleocyemata</taxon>
        <taxon>Brachyura</taxon>
        <taxon>Eubrachyura</taxon>
        <taxon>Majoidea</taxon>
        <taxon>Majidae</taxon>
        <taxon>Chionoecetes</taxon>
    </lineage>
</organism>
<dbReference type="PROSITE" id="PS50092">
    <property type="entry name" value="TSP1"/>
    <property type="match status" value="1"/>
</dbReference>
<dbReference type="Gene3D" id="2.20.100.10">
    <property type="entry name" value="Thrombospondin type-1 (TSP1) repeat"/>
    <property type="match status" value="1"/>
</dbReference>
<dbReference type="AlphaFoldDB" id="A0A8J5CSY4"/>